<proteinExistence type="inferred from homology"/>
<dbReference type="Pfam" id="PF20684">
    <property type="entry name" value="Fung_rhodopsin"/>
    <property type="match status" value="1"/>
</dbReference>
<keyword evidence="14" id="KW-0349">Heme</keyword>
<feature type="region of interest" description="Disordered" evidence="15">
    <location>
        <begin position="376"/>
        <end position="395"/>
    </location>
</feature>
<keyword evidence="6" id="KW-0336">GPI-anchor</keyword>
<reference evidence="19" key="1">
    <citation type="journal article" date="2023" name="Mol. Phylogenet. Evol.">
        <title>Genome-scale phylogeny and comparative genomics of the fungal order Sordariales.</title>
        <authorList>
            <person name="Hensen N."/>
            <person name="Bonometti L."/>
            <person name="Westerberg I."/>
            <person name="Brannstrom I.O."/>
            <person name="Guillou S."/>
            <person name="Cros-Aarteil S."/>
            <person name="Calhoun S."/>
            <person name="Haridas S."/>
            <person name="Kuo A."/>
            <person name="Mondo S."/>
            <person name="Pangilinan J."/>
            <person name="Riley R."/>
            <person name="LaButti K."/>
            <person name="Andreopoulos B."/>
            <person name="Lipzen A."/>
            <person name="Chen C."/>
            <person name="Yan M."/>
            <person name="Daum C."/>
            <person name="Ng V."/>
            <person name="Clum A."/>
            <person name="Steindorff A."/>
            <person name="Ohm R.A."/>
            <person name="Martin F."/>
            <person name="Silar P."/>
            <person name="Natvig D.O."/>
            <person name="Lalanne C."/>
            <person name="Gautier V."/>
            <person name="Ament-Velasquez S.L."/>
            <person name="Kruys A."/>
            <person name="Hutchinson M.I."/>
            <person name="Powell A.J."/>
            <person name="Barry K."/>
            <person name="Miller A.N."/>
            <person name="Grigoriev I.V."/>
            <person name="Debuchy R."/>
            <person name="Gladieux P."/>
            <person name="Hiltunen Thoren M."/>
            <person name="Johannesson H."/>
        </authorList>
    </citation>
    <scope>NUCLEOTIDE SEQUENCE</scope>
    <source>
        <strain evidence="19">CBS 958.72</strain>
    </source>
</reference>
<accession>A0AAE0KCX3</accession>
<dbReference type="InterPro" id="IPR049326">
    <property type="entry name" value="Rhodopsin_dom_fungi"/>
</dbReference>
<gene>
    <name evidence="19" type="ORF">B0T24DRAFT_290662</name>
</gene>
<sequence>MSSGGPQLPLCALACLVNVISRSSCASSDQHCICTNAALNSDASSCITSACSITDMLMAKNITATTCGIAPHSSKSFMTVETVFTAIATFAVLLRFLAKCFGNMKLWWDDPLIILALLASIAYTVLGWFLANIGFGSDIWTVHAEDIPILLKGFYTGFIIYGFARFFVRTSILLFYLRIFSIPLARPLIIASLALDAAIAIVVVTTMSFQCTPVSYYWTQYEDGEHTGFCVSRLAITWTAAILSIAFDLWIILLPLPFVVRLKLSWQKRVVVSIMFAVGVCVLIISFIRLPTISKFIYSTNQTVDTVPLAMWTGVEMNVAIICACLPSLRVLLGPALGRWADTGKSVLRRGGRGSDLTALGANSWEVKRHHYYLSTPGSSSEVQTAQASDSETTSKIRMTTTILQTASSLPASRSELPLDDLRAPGAVKQGFMNAQAWAE</sequence>
<evidence type="ECO:0000256" key="11">
    <source>
        <dbReference type="ARBA" id="ARBA00023157"/>
    </source>
</evidence>
<dbReference type="SMART" id="SM00747">
    <property type="entry name" value="CFEM"/>
    <property type="match status" value="1"/>
</dbReference>
<protein>
    <recommendedName>
        <fullName evidence="18">CFEM domain-containing protein</fullName>
    </recommendedName>
</protein>
<evidence type="ECO:0000256" key="12">
    <source>
        <dbReference type="ARBA" id="ARBA00023288"/>
    </source>
</evidence>
<evidence type="ECO:0000256" key="15">
    <source>
        <dbReference type="SAM" id="MobiDB-lite"/>
    </source>
</evidence>
<evidence type="ECO:0000256" key="14">
    <source>
        <dbReference type="PROSITE-ProRule" id="PRU01356"/>
    </source>
</evidence>
<feature type="transmembrane region" description="Helical" evidence="16">
    <location>
        <begin position="270"/>
        <end position="289"/>
    </location>
</feature>
<evidence type="ECO:0000256" key="8">
    <source>
        <dbReference type="ARBA" id="ARBA00022729"/>
    </source>
</evidence>
<feature type="chain" id="PRO_5042189189" description="CFEM domain-containing protein" evidence="17">
    <location>
        <begin position="27"/>
        <end position="440"/>
    </location>
</feature>
<keyword evidence="14" id="KW-0479">Metal-binding</keyword>
<feature type="transmembrane region" description="Helical" evidence="16">
    <location>
        <begin position="188"/>
        <end position="209"/>
    </location>
</feature>
<keyword evidence="12" id="KW-0449">Lipoprotein</keyword>
<dbReference type="InterPro" id="IPR052337">
    <property type="entry name" value="SAT4-like"/>
</dbReference>
<keyword evidence="7 16" id="KW-0812">Transmembrane</keyword>
<feature type="disulfide bond" evidence="14">
    <location>
        <begin position="25"/>
        <end position="32"/>
    </location>
</feature>
<comment type="similarity">
    <text evidence="13">Belongs to the SAT4 family.</text>
</comment>
<evidence type="ECO:0000256" key="10">
    <source>
        <dbReference type="ARBA" id="ARBA00023136"/>
    </source>
</evidence>
<evidence type="ECO:0000256" key="13">
    <source>
        <dbReference type="ARBA" id="ARBA00038359"/>
    </source>
</evidence>
<keyword evidence="9 16" id="KW-1133">Transmembrane helix</keyword>
<dbReference type="AlphaFoldDB" id="A0AAE0KCX3"/>
<dbReference type="EMBL" id="JAULSN010000004">
    <property type="protein sequence ID" value="KAK3374256.1"/>
    <property type="molecule type" value="Genomic_DNA"/>
</dbReference>
<evidence type="ECO:0000256" key="6">
    <source>
        <dbReference type="ARBA" id="ARBA00022622"/>
    </source>
</evidence>
<dbReference type="GO" id="GO:0005576">
    <property type="term" value="C:extracellular region"/>
    <property type="evidence" value="ECO:0007669"/>
    <property type="project" value="UniProtKB-SubCell"/>
</dbReference>
<feature type="transmembrane region" description="Helical" evidence="16">
    <location>
        <begin position="235"/>
        <end position="258"/>
    </location>
</feature>
<dbReference type="GO" id="GO:0046872">
    <property type="term" value="F:metal ion binding"/>
    <property type="evidence" value="ECO:0007669"/>
    <property type="project" value="UniProtKB-UniRule"/>
</dbReference>
<dbReference type="Proteomes" id="UP001287356">
    <property type="component" value="Unassembled WGS sequence"/>
</dbReference>
<name>A0AAE0KCX3_9PEZI</name>
<keyword evidence="11 14" id="KW-1015">Disulfide bond</keyword>
<evidence type="ECO:0000256" key="7">
    <source>
        <dbReference type="ARBA" id="ARBA00022692"/>
    </source>
</evidence>
<evidence type="ECO:0000256" key="5">
    <source>
        <dbReference type="ARBA" id="ARBA00022525"/>
    </source>
</evidence>
<feature type="transmembrane region" description="Helical" evidence="16">
    <location>
        <begin position="113"/>
        <end position="135"/>
    </location>
</feature>
<evidence type="ECO:0000313" key="20">
    <source>
        <dbReference type="Proteomes" id="UP001287356"/>
    </source>
</evidence>
<keyword evidence="6" id="KW-0325">Glycoprotein</keyword>
<feature type="domain" description="CFEM" evidence="18">
    <location>
        <begin position="1"/>
        <end position="94"/>
    </location>
</feature>
<feature type="transmembrane region" description="Helical" evidence="16">
    <location>
        <begin position="309"/>
        <end position="329"/>
    </location>
</feature>
<evidence type="ECO:0000256" key="9">
    <source>
        <dbReference type="ARBA" id="ARBA00022989"/>
    </source>
</evidence>
<feature type="disulfide bond" evidence="14">
    <location>
        <begin position="11"/>
        <end position="51"/>
    </location>
</feature>
<dbReference type="GO" id="GO:0098552">
    <property type="term" value="C:side of membrane"/>
    <property type="evidence" value="ECO:0007669"/>
    <property type="project" value="UniProtKB-KW"/>
</dbReference>
<feature type="disulfide bond" evidence="14">
    <location>
        <begin position="15"/>
        <end position="46"/>
    </location>
</feature>
<organism evidence="19 20">
    <name type="scientific">Lasiosphaeria ovina</name>
    <dbReference type="NCBI Taxonomy" id="92902"/>
    <lineage>
        <taxon>Eukaryota</taxon>
        <taxon>Fungi</taxon>
        <taxon>Dikarya</taxon>
        <taxon>Ascomycota</taxon>
        <taxon>Pezizomycotina</taxon>
        <taxon>Sordariomycetes</taxon>
        <taxon>Sordariomycetidae</taxon>
        <taxon>Sordariales</taxon>
        <taxon>Lasiosphaeriaceae</taxon>
        <taxon>Lasiosphaeria</taxon>
    </lineage>
</organism>
<dbReference type="PANTHER" id="PTHR33048:SF143">
    <property type="entry name" value="EXTRACELLULAR MEMBRANE PROTEIN CFEM DOMAIN-CONTAINING PROTEIN-RELATED"/>
    <property type="match status" value="1"/>
</dbReference>
<keyword evidence="20" id="KW-1185">Reference proteome</keyword>
<feature type="binding site" description="axial binding residue" evidence="14">
    <location>
        <position position="29"/>
    </location>
    <ligand>
        <name>heme</name>
        <dbReference type="ChEBI" id="CHEBI:30413"/>
    </ligand>
    <ligandPart>
        <name>Fe</name>
        <dbReference type="ChEBI" id="CHEBI:18248"/>
    </ligandPart>
</feature>
<evidence type="ECO:0000256" key="4">
    <source>
        <dbReference type="ARBA" id="ARBA00010031"/>
    </source>
</evidence>
<evidence type="ECO:0000259" key="18">
    <source>
        <dbReference type="PROSITE" id="PS52012"/>
    </source>
</evidence>
<keyword evidence="5" id="KW-0964">Secreted</keyword>
<comment type="caution">
    <text evidence="19">The sequence shown here is derived from an EMBL/GenBank/DDBJ whole genome shotgun (WGS) entry which is preliminary data.</text>
</comment>
<comment type="subcellular location">
    <subcellularLocation>
        <location evidence="2">Membrane</location>
        <topology evidence="2">Lipid-anchor</topology>
        <topology evidence="2">GPI-anchor</topology>
    </subcellularLocation>
    <subcellularLocation>
        <location evidence="1">Membrane</location>
        <topology evidence="1">Multi-pass membrane protein</topology>
    </subcellularLocation>
    <subcellularLocation>
        <location evidence="3">Secreted</location>
    </subcellularLocation>
</comment>
<feature type="disulfide bond" evidence="14">
    <location>
        <begin position="34"/>
        <end position="67"/>
    </location>
</feature>
<keyword evidence="14" id="KW-0408">Iron</keyword>
<feature type="transmembrane region" description="Helical" evidence="16">
    <location>
        <begin position="83"/>
        <end position="101"/>
    </location>
</feature>
<evidence type="ECO:0000256" key="16">
    <source>
        <dbReference type="SAM" id="Phobius"/>
    </source>
</evidence>
<dbReference type="PANTHER" id="PTHR33048">
    <property type="entry name" value="PTH11-LIKE INTEGRAL MEMBRANE PROTEIN (AFU_ORTHOLOGUE AFUA_5G11245)"/>
    <property type="match status" value="1"/>
</dbReference>
<feature type="transmembrane region" description="Helical" evidence="16">
    <location>
        <begin position="155"/>
        <end position="176"/>
    </location>
</feature>
<comment type="similarity">
    <text evidence="4">Belongs to the RBT5 family.</text>
</comment>
<keyword evidence="10 16" id="KW-0472">Membrane</keyword>
<evidence type="ECO:0000313" key="19">
    <source>
        <dbReference type="EMBL" id="KAK3374256.1"/>
    </source>
</evidence>
<dbReference type="PROSITE" id="PS52012">
    <property type="entry name" value="CFEM"/>
    <property type="match status" value="1"/>
</dbReference>
<dbReference type="InterPro" id="IPR008427">
    <property type="entry name" value="Extracellular_membr_CFEM_dom"/>
</dbReference>
<dbReference type="Pfam" id="PF05730">
    <property type="entry name" value="CFEM"/>
    <property type="match status" value="1"/>
</dbReference>
<reference evidence="19" key="2">
    <citation type="submission" date="2023-06" db="EMBL/GenBank/DDBJ databases">
        <authorList>
            <consortium name="Lawrence Berkeley National Laboratory"/>
            <person name="Haridas S."/>
            <person name="Hensen N."/>
            <person name="Bonometti L."/>
            <person name="Westerberg I."/>
            <person name="Brannstrom I.O."/>
            <person name="Guillou S."/>
            <person name="Cros-Aarteil S."/>
            <person name="Calhoun S."/>
            <person name="Kuo A."/>
            <person name="Mondo S."/>
            <person name="Pangilinan J."/>
            <person name="Riley R."/>
            <person name="Labutti K."/>
            <person name="Andreopoulos B."/>
            <person name="Lipzen A."/>
            <person name="Chen C."/>
            <person name="Yanf M."/>
            <person name="Daum C."/>
            <person name="Ng V."/>
            <person name="Clum A."/>
            <person name="Steindorff A."/>
            <person name="Ohm R."/>
            <person name="Martin F."/>
            <person name="Silar P."/>
            <person name="Natvig D."/>
            <person name="Lalanne C."/>
            <person name="Gautier V."/>
            <person name="Ament-Velasquez S.L."/>
            <person name="Kruys A."/>
            <person name="Hutchinson M.I."/>
            <person name="Powell A.J."/>
            <person name="Barry K."/>
            <person name="Miller A.N."/>
            <person name="Grigoriev I.V."/>
            <person name="Debuchy R."/>
            <person name="Gladieux P."/>
            <person name="Thoren M.H."/>
            <person name="Johannesson H."/>
        </authorList>
    </citation>
    <scope>NUCLEOTIDE SEQUENCE</scope>
    <source>
        <strain evidence="19">CBS 958.72</strain>
    </source>
</reference>
<keyword evidence="8 17" id="KW-0732">Signal</keyword>
<evidence type="ECO:0000256" key="1">
    <source>
        <dbReference type="ARBA" id="ARBA00004141"/>
    </source>
</evidence>
<evidence type="ECO:0000256" key="3">
    <source>
        <dbReference type="ARBA" id="ARBA00004613"/>
    </source>
</evidence>
<evidence type="ECO:0000256" key="2">
    <source>
        <dbReference type="ARBA" id="ARBA00004589"/>
    </source>
</evidence>
<evidence type="ECO:0000256" key="17">
    <source>
        <dbReference type="SAM" id="SignalP"/>
    </source>
</evidence>
<feature type="signal peptide" evidence="17">
    <location>
        <begin position="1"/>
        <end position="26"/>
    </location>
</feature>